<dbReference type="PROSITE" id="PS50157">
    <property type="entry name" value="ZINC_FINGER_C2H2_2"/>
    <property type="match status" value="1"/>
</dbReference>
<dbReference type="STRING" id="4072.A0A1U8ENE4"/>
<sequence length="211" mass="24310">MERTSDRETQDLMNVESFSQLPFIRPTKEKTAIRLFGKELSGTTTTTTPRHEETTDNNRKFECQYCCRNFPTSQALGGHQNAHKRERQHAKRAQYAKYQYNAYFHSPLDIASSITSNGFYASHVNNNGRSSHYFSHQTRDINESRSLGLWRVPATHHVHHSTSNSYSNFVRPGYVNGDWKKNTNSSISVSRFGYELKEGAHQDHVSLDLHL</sequence>
<dbReference type="Gramene" id="PHT71344">
    <property type="protein sequence ID" value="PHT71344"/>
    <property type="gene ID" value="T459_26448"/>
</dbReference>
<reference evidence="3 4" key="1">
    <citation type="journal article" date="2014" name="Nat. Genet.">
        <title>Genome sequence of the hot pepper provides insights into the evolution of pungency in Capsicum species.</title>
        <authorList>
            <person name="Kim S."/>
            <person name="Park M."/>
            <person name="Yeom S.I."/>
            <person name="Kim Y.M."/>
            <person name="Lee J.M."/>
            <person name="Lee H.A."/>
            <person name="Seo E."/>
            <person name="Choi J."/>
            <person name="Cheong K."/>
            <person name="Kim K.T."/>
            <person name="Jung K."/>
            <person name="Lee G.W."/>
            <person name="Oh S.K."/>
            <person name="Bae C."/>
            <person name="Kim S.B."/>
            <person name="Lee H.Y."/>
            <person name="Kim S.Y."/>
            <person name="Kim M.S."/>
            <person name="Kang B.C."/>
            <person name="Jo Y.D."/>
            <person name="Yang H.B."/>
            <person name="Jeong H.J."/>
            <person name="Kang W.H."/>
            <person name="Kwon J.K."/>
            <person name="Shin C."/>
            <person name="Lim J.Y."/>
            <person name="Park J.H."/>
            <person name="Huh J.H."/>
            <person name="Kim J.S."/>
            <person name="Kim B.D."/>
            <person name="Cohen O."/>
            <person name="Paran I."/>
            <person name="Suh M.C."/>
            <person name="Lee S.B."/>
            <person name="Kim Y.K."/>
            <person name="Shin Y."/>
            <person name="Noh S.J."/>
            <person name="Park J."/>
            <person name="Seo Y.S."/>
            <person name="Kwon S.Y."/>
            <person name="Kim H.A."/>
            <person name="Park J.M."/>
            <person name="Kim H.J."/>
            <person name="Choi S.B."/>
            <person name="Bosland P.W."/>
            <person name="Reeves G."/>
            <person name="Jo S.H."/>
            <person name="Lee B.W."/>
            <person name="Cho H.T."/>
            <person name="Choi H.S."/>
            <person name="Lee M.S."/>
            <person name="Yu Y."/>
            <person name="Do Choi Y."/>
            <person name="Park B.S."/>
            <person name="van Deynze A."/>
            <person name="Ashrafi H."/>
            <person name="Hill T."/>
            <person name="Kim W.T."/>
            <person name="Pai H.S."/>
            <person name="Ahn H.K."/>
            <person name="Yeam I."/>
            <person name="Giovannoni J.J."/>
            <person name="Rose J.K."/>
            <person name="Sorensen I."/>
            <person name="Lee S.J."/>
            <person name="Kim R.W."/>
            <person name="Choi I.Y."/>
            <person name="Choi B.S."/>
            <person name="Lim J.S."/>
            <person name="Lee Y.H."/>
            <person name="Choi D."/>
        </authorList>
    </citation>
    <scope>NUCLEOTIDE SEQUENCE [LARGE SCALE GENOMIC DNA]</scope>
    <source>
        <strain evidence="4">cv. CM334</strain>
    </source>
</reference>
<proteinExistence type="predicted"/>
<dbReference type="InterPro" id="IPR036236">
    <property type="entry name" value="Znf_C2H2_sf"/>
</dbReference>
<evidence type="ECO:0000313" key="3">
    <source>
        <dbReference type="EMBL" id="PHT71344.1"/>
    </source>
</evidence>
<dbReference type="GO" id="GO:0003700">
    <property type="term" value="F:DNA-binding transcription factor activity"/>
    <property type="evidence" value="ECO:0007669"/>
    <property type="project" value="InterPro"/>
</dbReference>
<dbReference type="OMA" id="RAQYAKY"/>
<dbReference type="InterPro" id="IPR044291">
    <property type="entry name" value="GIS/GIS2/ZFP8"/>
</dbReference>
<evidence type="ECO:0000313" key="4">
    <source>
        <dbReference type="Proteomes" id="UP000222542"/>
    </source>
</evidence>
<dbReference type="Gene3D" id="3.30.160.60">
    <property type="entry name" value="Classic Zinc Finger"/>
    <property type="match status" value="1"/>
</dbReference>
<keyword evidence="4" id="KW-1185">Reference proteome</keyword>
<dbReference type="OrthoDB" id="9442240at2759"/>
<dbReference type="GO" id="GO:0008270">
    <property type="term" value="F:zinc ion binding"/>
    <property type="evidence" value="ECO:0007669"/>
    <property type="project" value="UniProtKB-KW"/>
</dbReference>
<keyword evidence="1" id="KW-0862">Zinc</keyword>
<dbReference type="GO" id="GO:0010090">
    <property type="term" value="P:trichome morphogenesis"/>
    <property type="evidence" value="ECO:0007669"/>
    <property type="project" value="InterPro"/>
</dbReference>
<dbReference type="PANTHER" id="PTHR46547:SF9">
    <property type="entry name" value="C2H2-TYPE DOMAIN-CONTAINING PROTEIN"/>
    <property type="match status" value="1"/>
</dbReference>
<gene>
    <name evidence="3" type="ORF">T459_26448</name>
</gene>
<comment type="caution">
    <text evidence="3">The sequence shown here is derived from an EMBL/GenBank/DDBJ whole genome shotgun (WGS) entry which is preliminary data.</text>
</comment>
<feature type="domain" description="C2H2-type" evidence="2">
    <location>
        <begin position="61"/>
        <end position="88"/>
    </location>
</feature>
<name>A0A1U8ENE4_CAPAN</name>
<dbReference type="PROSITE" id="PS00028">
    <property type="entry name" value="ZINC_FINGER_C2H2_1"/>
    <property type="match status" value="1"/>
</dbReference>
<organism evidence="3 4">
    <name type="scientific">Capsicum annuum</name>
    <name type="common">Capsicum pepper</name>
    <dbReference type="NCBI Taxonomy" id="4072"/>
    <lineage>
        <taxon>Eukaryota</taxon>
        <taxon>Viridiplantae</taxon>
        <taxon>Streptophyta</taxon>
        <taxon>Embryophyta</taxon>
        <taxon>Tracheophyta</taxon>
        <taxon>Spermatophyta</taxon>
        <taxon>Magnoliopsida</taxon>
        <taxon>eudicotyledons</taxon>
        <taxon>Gunneridae</taxon>
        <taxon>Pentapetalae</taxon>
        <taxon>asterids</taxon>
        <taxon>lamiids</taxon>
        <taxon>Solanales</taxon>
        <taxon>Solanaceae</taxon>
        <taxon>Solanoideae</taxon>
        <taxon>Capsiceae</taxon>
        <taxon>Capsicum</taxon>
    </lineage>
</organism>
<dbReference type="EMBL" id="AYRZ02000010">
    <property type="protein sequence ID" value="PHT71344.1"/>
    <property type="molecule type" value="Genomic_DNA"/>
</dbReference>
<keyword evidence="1" id="KW-0479">Metal-binding</keyword>
<dbReference type="AlphaFoldDB" id="A0A1U8ENE4"/>
<dbReference type="SUPFAM" id="SSF57667">
    <property type="entry name" value="beta-beta-alpha zinc fingers"/>
    <property type="match status" value="1"/>
</dbReference>
<dbReference type="InterPro" id="IPR013087">
    <property type="entry name" value="Znf_C2H2_type"/>
</dbReference>
<evidence type="ECO:0000259" key="2">
    <source>
        <dbReference type="PROSITE" id="PS50157"/>
    </source>
</evidence>
<reference evidence="3 4" key="2">
    <citation type="journal article" date="2017" name="Genome Biol.">
        <title>New reference genome sequences of hot pepper reveal the massive evolution of plant disease-resistance genes by retroduplication.</title>
        <authorList>
            <person name="Kim S."/>
            <person name="Park J."/>
            <person name="Yeom S.I."/>
            <person name="Kim Y.M."/>
            <person name="Seo E."/>
            <person name="Kim K.T."/>
            <person name="Kim M.S."/>
            <person name="Lee J.M."/>
            <person name="Cheong K."/>
            <person name="Shin H.S."/>
            <person name="Kim S.B."/>
            <person name="Han K."/>
            <person name="Lee J."/>
            <person name="Park M."/>
            <person name="Lee H.A."/>
            <person name="Lee H.Y."/>
            <person name="Lee Y."/>
            <person name="Oh S."/>
            <person name="Lee J.H."/>
            <person name="Choi E."/>
            <person name="Choi E."/>
            <person name="Lee S.E."/>
            <person name="Jeon J."/>
            <person name="Kim H."/>
            <person name="Choi G."/>
            <person name="Song H."/>
            <person name="Lee J."/>
            <person name="Lee S.C."/>
            <person name="Kwon J.K."/>
            <person name="Lee H.Y."/>
            <person name="Koo N."/>
            <person name="Hong Y."/>
            <person name="Kim R.W."/>
            <person name="Kang W.H."/>
            <person name="Huh J.H."/>
            <person name="Kang B.C."/>
            <person name="Yang T.J."/>
            <person name="Lee Y.H."/>
            <person name="Bennetzen J.L."/>
            <person name="Choi D."/>
        </authorList>
    </citation>
    <scope>NUCLEOTIDE SEQUENCE [LARGE SCALE GENOMIC DNA]</scope>
    <source>
        <strain evidence="4">cv. CM334</strain>
    </source>
</reference>
<dbReference type="PANTHER" id="PTHR46547">
    <property type="entry name" value="ZINC FINGER PROTEIN GIS"/>
    <property type="match status" value="1"/>
</dbReference>
<evidence type="ECO:0000256" key="1">
    <source>
        <dbReference type="PROSITE-ProRule" id="PRU00042"/>
    </source>
</evidence>
<keyword evidence="1" id="KW-0863">Zinc-finger</keyword>
<dbReference type="Pfam" id="PF13912">
    <property type="entry name" value="zf-C2H2_6"/>
    <property type="match status" value="1"/>
</dbReference>
<accession>A0A1U8ENE4</accession>
<dbReference type="Proteomes" id="UP000222542">
    <property type="component" value="Unassembled WGS sequence"/>
</dbReference>
<dbReference type="GO" id="GO:0009739">
    <property type="term" value="P:response to gibberellin"/>
    <property type="evidence" value="ECO:0007669"/>
    <property type="project" value="InterPro"/>
</dbReference>
<protein>
    <submittedName>
        <fullName evidence="3">Zinc finger protein 6</fullName>
    </submittedName>
</protein>